<evidence type="ECO:0000256" key="3">
    <source>
        <dbReference type="ARBA" id="ARBA00022989"/>
    </source>
</evidence>
<feature type="transmembrane region" description="Helical" evidence="5">
    <location>
        <begin position="350"/>
        <end position="373"/>
    </location>
</feature>
<keyword evidence="3 5" id="KW-1133">Transmembrane helix</keyword>
<feature type="transmembrane region" description="Helical" evidence="5">
    <location>
        <begin position="165"/>
        <end position="186"/>
    </location>
</feature>
<feature type="transmembrane region" description="Helical" evidence="5">
    <location>
        <begin position="73"/>
        <end position="92"/>
    </location>
</feature>
<name>A0A419DEG3_9BACT</name>
<accession>A0A419DEG3</accession>
<dbReference type="GO" id="GO:0016020">
    <property type="term" value="C:membrane"/>
    <property type="evidence" value="ECO:0007669"/>
    <property type="project" value="UniProtKB-SubCell"/>
</dbReference>
<organism evidence="7 8">
    <name type="scientific">candidate division WS5 bacterium</name>
    <dbReference type="NCBI Taxonomy" id="2093353"/>
    <lineage>
        <taxon>Bacteria</taxon>
        <taxon>candidate division WS5</taxon>
    </lineage>
</organism>
<dbReference type="Proteomes" id="UP000285655">
    <property type="component" value="Unassembled WGS sequence"/>
</dbReference>
<feature type="transmembrane region" description="Helical" evidence="5">
    <location>
        <begin position="104"/>
        <end position="122"/>
    </location>
</feature>
<dbReference type="EMBL" id="QZJW01000017">
    <property type="protein sequence ID" value="RJO61536.1"/>
    <property type="molecule type" value="Genomic_DNA"/>
</dbReference>
<feature type="transmembrane region" description="Helical" evidence="5">
    <location>
        <begin position="242"/>
        <end position="262"/>
    </location>
</feature>
<evidence type="ECO:0000256" key="1">
    <source>
        <dbReference type="ARBA" id="ARBA00004141"/>
    </source>
</evidence>
<feature type="transmembrane region" description="Helical" evidence="5">
    <location>
        <begin position="414"/>
        <end position="435"/>
    </location>
</feature>
<feature type="transmembrane region" description="Helical" evidence="5">
    <location>
        <begin position="469"/>
        <end position="486"/>
    </location>
</feature>
<reference evidence="7 8" key="1">
    <citation type="journal article" date="2017" name="ISME J.">
        <title>Energy and carbon metabolisms in a deep terrestrial subsurface fluid microbial community.</title>
        <authorList>
            <person name="Momper L."/>
            <person name="Jungbluth S.P."/>
            <person name="Lee M.D."/>
            <person name="Amend J.P."/>
        </authorList>
    </citation>
    <scope>NUCLEOTIDE SEQUENCE [LARGE SCALE GENOMIC DNA]</scope>
    <source>
        <strain evidence="7">SURF_29</strain>
    </source>
</reference>
<feature type="transmembrane region" description="Helical" evidence="5">
    <location>
        <begin position="442"/>
        <end position="463"/>
    </location>
</feature>
<gene>
    <name evidence="7" type="ORF">C4544_02265</name>
</gene>
<dbReference type="AlphaFoldDB" id="A0A419DEG3"/>
<evidence type="ECO:0000313" key="8">
    <source>
        <dbReference type="Proteomes" id="UP000285655"/>
    </source>
</evidence>
<keyword evidence="4 5" id="KW-0472">Membrane</keyword>
<evidence type="ECO:0000256" key="2">
    <source>
        <dbReference type="ARBA" id="ARBA00022692"/>
    </source>
</evidence>
<keyword evidence="2 5" id="KW-0812">Transmembrane</keyword>
<feature type="transmembrane region" description="Helical" evidence="5">
    <location>
        <begin position="274"/>
        <end position="303"/>
    </location>
</feature>
<feature type="transmembrane region" description="Helical" evidence="5">
    <location>
        <begin position="309"/>
        <end position="329"/>
    </location>
</feature>
<protein>
    <recommendedName>
        <fullName evidence="6">O-antigen ligase-related domain-containing protein</fullName>
    </recommendedName>
</protein>
<dbReference type="PANTHER" id="PTHR37422:SF13">
    <property type="entry name" value="LIPOPOLYSACCHARIDE BIOSYNTHESIS PROTEIN PA4999-RELATED"/>
    <property type="match status" value="1"/>
</dbReference>
<proteinExistence type="predicted"/>
<feature type="transmembrane region" description="Helical" evidence="5">
    <location>
        <begin position="193"/>
        <end position="216"/>
    </location>
</feature>
<evidence type="ECO:0000259" key="6">
    <source>
        <dbReference type="Pfam" id="PF04932"/>
    </source>
</evidence>
<dbReference type="Pfam" id="PF04932">
    <property type="entry name" value="Wzy_C"/>
    <property type="match status" value="1"/>
</dbReference>
<dbReference type="InterPro" id="IPR007016">
    <property type="entry name" value="O-antigen_ligase-rel_domated"/>
</dbReference>
<evidence type="ECO:0000256" key="5">
    <source>
        <dbReference type="SAM" id="Phobius"/>
    </source>
</evidence>
<evidence type="ECO:0000313" key="7">
    <source>
        <dbReference type="EMBL" id="RJO61536.1"/>
    </source>
</evidence>
<feature type="domain" description="O-antigen ligase-related" evidence="6">
    <location>
        <begin position="274"/>
        <end position="421"/>
    </location>
</feature>
<comment type="caution">
    <text evidence="7">The sequence shown here is derived from an EMBL/GenBank/DDBJ whole genome shotgun (WGS) entry which is preliminary data.</text>
</comment>
<dbReference type="InterPro" id="IPR051533">
    <property type="entry name" value="WaaL-like"/>
</dbReference>
<feature type="transmembrane region" description="Helical" evidence="5">
    <location>
        <begin position="134"/>
        <end position="159"/>
    </location>
</feature>
<evidence type="ECO:0000256" key="4">
    <source>
        <dbReference type="ARBA" id="ARBA00023136"/>
    </source>
</evidence>
<sequence>MKTAKFKEAYQSSFLFGFIEKFSGLAQNNIIFRQREYFRGRKYEYPEILENSRVFRPGWNMVEKILPKKGGSFFSSLALALFFLIFLFIPIKSWLKNTYPVEDLYTFIVPVALIVIAVLMFLRGRAKKSESINLTLADLGVLFLIFSLIISSIMSLLAYGQVKNIYYEGFIWLSYFAIFYIGRLIFIAKKALIVFLTFNLGVAFVLSVIGVGQYFWGVATPQWIEGYESIGTRVFSTLDNPIIFSGYINIFFFIALGVFFGIKKARYRILMTPLFIVLFTALVLTFSRGGWIGFIVGIILFFFIYNPKYILGLVSVSLLSIFLLPREYFYRFLAIFDSRYSDISAVSGRIWTLNNVVHILPQHLLFGVGPGMYGGEVAFKTSPSIVYMEGIQGGAVPMQNTDNQFLQVLIQQGIVGILVFLFFIGVSIYIGLIIYGRLKDRFLKMLSLGITSALAVFFIQGLFTDILQFPQMSLIMFGFLGILLSLPKIRKKSY</sequence>
<dbReference type="PANTHER" id="PTHR37422">
    <property type="entry name" value="TEICHURONIC ACID BIOSYNTHESIS PROTEIN TUAE"/>
    <property type="match status" value="1"/>
</dbReference>
<comment type="subcellular location">
    <subcellularLocation>
        <location evidence="1">Membrane</location>
        <topology evidence="1">Multi-pass membrane protein</topology>
    </subcellularLocation>
</comment>